<keyword evidence="2" id="KW-1185">Reference proteome</keyword>
<proteinExistence type="predicted"/>
<dbReference type="Proteomes" id="UP000659630">
    <property type="component" value="Unassembled WGS sequence"/>
</dbReference>
<dbReference type="Gene3D" id="3.20.20.140">
    <property type="entry name" value="Metal-dependent hydrolases"/>
    <property type="match status" value="1"/>
</dbReference>
<dbReference type="AlphaFoldDB" id="A0A923L119"/>
<sequence length="743" mass="83236">MDMVCTFQDNTTRLTDIDTESCQYPDLLLGGDGGLYACWQSYRDKHDRIFACTLRDGAPFALQQVSGEGQAFKPVLFELCGRIYVAWSEFSGGRWKLLARAYSPDGLGETVEIGESAGVFFPRAAVDGGRAYLAWTQQEQGESRILLCAFDGETAGEKHEISRGAHCYRPALAVWDGELCCAYDCFEDGQYFVRALTVENGVPGRETTLSEGTTWACAPELAVTSSGLTALWYAIAPRADIDYWTAELAVEDGALRCREASRLARIRDWFASVALASNGRRDILVHSKSYHAMVARSRQDGGAWSNSVIVYCDDHLCAGVRPRIVVTPDDMVYIIYQYANGNGHRERYADVRLFRASFADIASRDDGYVDALTNNFTRPIEAQKQLEAVDDAEKRAWLSRNGYLGLDVLFGDIHGQSDMSDGSGQIDLYYNYARTVSRLDFTALTDHDCFTDVITESEWEYMRTTCNEFNRDGEFSTLLAYEWTSNEVRYDFGHKNVYYPGGEGEIFRACEKEGLTPDRLFANVKKYGGIAIPHHPAATWEVVSAATDWDFHDPQVQRLAEIFSRHAPFEKKGTTSVYTKNNPRLDGKYVQDALAKGYRLGFTAGSDSHQMEHGTEGGIVAAFVPAQRREDIFAALYDRFVYATTGARILVSLKINGARMGSEISVCAGARLKVEIDVLGTRDLRSVELVQDNQDVFSPACEGRRCRCEYELELTESSCFYLRVTQQDEHQAWSSPIWVDVIR</sequence>
<gene>
    <name evidence="1" type="ORF">H8S23_03215</name>
</gene>
<evidence type="ECO:0000313" key="1">
    <source>
        <dbReference type="EMBL" id="MBC5580508.1"/>
    </source>
</evidence>
<dbReference type="InterPro" id="IPR022028">
    <property type="entry name" value="DUF3604"/>
</dbReference>
<name>A0A923L119_9FIRM</name>
<accession>A0A923L119</accession>
<protein>
    <submittedName>
        <fullName evidence="1">CehA/McbA family metallohydrolase</fullName>
    </submittedName>
</protein>
<dbReference type="EMBL" id="JACONZ010000001">
    <property type="protein sequence ID" value="MBC5580508.1"/>
    <property type="molecule type" value="Genomic_DNA"/>
</dbReference>
<organism evidence="1 2">
    <name type="scientific">Anaerofilum hominis</name>
    <dbReference type="NCBI Taxonomy" id="2763016"/>
    <lineage>
        <taxon>Bacteria</taxon>
        <taxon>Bacillati</taxon>
        <taxon>Bacillota</taxon>
        <taxon>Clostridia</taxon>
        <taxon>Eubacteriales</taxon>
        <taxon>Oscillospiraceae</taxon>
        <taxon>Anaerofilum</taxon>
    </lineage>
</organism>
<comment type="caution">
    <text evidence="1">The sequence shown here is derived from an EMBL/GenBank/DDBJ whole genome shotgun (WGS) entry which is preliminary data.</text>
</comment>
<dbReference type="InterPro" id="IPR016195">
    <property type="entry name" value="Pol/histidinol_Pase-like"/>
</dbReference>
<reference evidence="1" key="1">
    <citation type="submission" date="2020-08" db="EMBL/GenBank/DDBJ databases">
        <title>Genome public.</title>
        <authorList>
            <person name="Liu C."/>
            <person name="Sun Q."/>
        </authorList>
    </citation>
    <scope>NUCLEOTIDE SEQUENCE</scope>
    <source>
        <strain evidence="1">BX8</strain>
    </source>
</reference>
<dbReference type="NCBIfam" id="NF038032">
    <property type="entry name" value="CehA_McbA_metalo"/>
    <property type="match status" value="1"/>
</dbReference>
<evidence type="ECO:0000313" key="2">
    <source>
        <dbReference type="Proteomes" id="UP000659630"/>
    </source>
</evidence>
<dbReference type="SUPFAM" id="SSF89550">
    <property type="entry name" value="PHP domain-like"/>
    <property type="match status" value="1"/>
</dbReference>
<dbReference type="Pfam" id="PF12228">
    <property type="entry name" value="DUF3604"/>
    <property type="match status" value="2"/>
</dbReference>
<dbReference type="RefSeq" id="WP_186886853.1">
    <property type="nucleotide sequence ID" value="NZ_JACONZ010000001.1"/>
</dbReference>